<dbReference type="AlphaFoldDB" id="A0A927MMP4"/>
<dbReference type="Proteomes" id="UP000638648">
    <property type="component" value="Unassembled WGS sequence"/>
</dbReference>
<evidence type="ECO:0000313" key="1">
    <source>
        <dbReference type="EMBL" id="MBE1603501.1"/>
    </source>
</evidence>
<protein>
    <submittedName>
        <fullName evidence="1">Uncharacterized protein</fullName>
    </submittedName>
</protein>
<gene>
    <name evidence="1" type="ORF">HEB94_000349</name>
</gene>
<keyword evidence="2" id="KW-1185">Reference proteome</keyword>
<organism evidence="1 2">
    <name type="scientific">Actinopolymorpha pittospori</name>
    <dbReference type="NCBI Taxonomy" id="648752"/>
    <lineage>
        <taxon>Bacteria</taxon>
        <taxon>Bacillati</taxon>
        <taxon>Actinomycetota</taxon>
        <taxon>Actinomycetes</taxon>
        <taxon>Propionibacteriales</taxon>
        <taxon>Actinopolymorphaceae</taxon>
        <taxon>Actinopolymorpha</taxon>
    </lineage>
</organism>
<proteinExistence type="predicted"/>
<dbReference type="EMBL" id="JADBEM010000001">
    <property type="protein sequence ID" value="MBE1603501.1"/>
    <property type="molecule type" value="Genomic_DNA"/>
</dbReference>
<evidence type="ECO:0000313" key="2">
    <source>
        <dbReference type="Proteomes" id="UP000638648"/>
    </source>
</evidence>
<comment type="caution">
    <text evidence="1">The sequence shown here is derived from an EMBL/GenBank/DDBJ whole genome shotgun (WGS) entry which is preliminary data.</text>
</comment>
<dbReference type="RefSeq" id="WP_192748300.1">
    <property type="nucleotide sequence ID" value="NZ_BAABJL010000026.1"/>
</dbReference>
<reference evidence="1" key="1">
    <citation type="submission" date="2020-10" db="EMBL/GenBank/DDBJ databases">
        <title>Sequencing the genomes of 1000 actinobacteria strains.</title>
        <authorList>
            <person name="Klenk H.-P."/>
        </authorList>
    </citation>
    <scope>NUCLEOTIDE SEQUENCE</scope>
    <source>
        <strain evidence="1">DSM 45354</strain>
    </source>
</reference>
<accession>A0A927MMP4</accession>
<name>A0A927MMP4_9ACTN</name>
<sequence length="48" mass="4967">MASAVGTARTLVGWLVGGLTGFTVDGAAQRNAWEATCDDLQRRTSAAL</sequence>